<comment type="caution">
    <text evidence="1">The sequence shown here is derived from an EMBL/GenBank/DDBJ whole genome shotgun (WGS) entry which is preliminary data.</text>
</comment>
<proteinExistence type="predicted"/>
<name>A0ABV8E710_9HYPH</name>
<accession>A0ABV8E710</accession>
<evidence type="ECO:0008006" key="3">
    <source>
        <dbReference type="Google" id="ProtNLM"/>
    </source>
</evidence>
<dbReference type="Proteomes" id="UP001595697">
    <property type="component" value="Unassembled WGS sequence"/>
</dbReference>
<evidence type="ECO:0000313" key="1">
    <source>
        <dbReference type="EMBL" id="MFC3968231.1"/>
    </source>
</evidence>
<organism evidence="1 2">
    <name type="scientific">Rhizobium lemnae</name>
    <dbReference type="NCBI Taxonomy" id="1214924"/>
    <lineage>
        <taxon>Bacteria</taxon>
        <taxon>Pseudomonadati</taxon>
        <taxon>Pseudomonadota</taxon>
        <taxon>Alphaproteobacteria</taxon>
        <taxon>Hyphomicrobiales</taxon>
        <taxon>Rhizobiaceae</taxon>
        <taxon>Rhizobium/Agrobacterium group</taxon>
        <taxon>Rhizobium</taxon>
    </lineage>
</organism>
<evidence type="ECO:0000313" key="2">
    <source>
        <dbReference type="Proteomes" id="UP001595697"/>
    </source>
</evidence>
<gene>
    <name evidence="1" type="ORF">ACFOVS_08835</name>
</gene>
<dbReference type="RefSeq" id="WP_247261885.1">
    <property type="nucleotide sequence ID" value="NZ_JALJQZ010000030.1"/>
</dbReference>
<reference evidence="2" key="1">
    <citation type="journal article" date="2019" name="Int. J. Syst. Evol. Microbiol.">
        <title>The Global Catalogue of Microorganisms (GCM) 10K type strain sequencing project: providing services to taxonomists for standard genome sequencing and annotation.</title>
        <authorList>
            <consortium name="The Broad Institute Genomics Platform"/>
            <consortium name="The Broad Institute Genome Sequencing Center for Infectious Disease"/>
            <person name="Wu L."/>
            <person name="Ma J."/>
        </authorList>
    </citation>
    <scope>NUCLEOTIDE SEQUENCE [LARGE SCALE GENOMIC DNA]</scope>
    <source>
        <strain evidence="2">TBRC 5781</strain>
    </source>
</reference>
<protein>
    <recommendedName>
        <fullName evidence="3">Lipoprotein</fullName>
    </recommendedName>
</protein>
<keyword evidence="2" id="KW-1185">Reference proteome</keyword>
<dbReference type="EMBL" id="JBHSBD010000031">
    <property type="protein sequence ID" value="MFC3968231.1"/>
    <property type="molecule type" value="Genomic_DNA"/>
</dbReference>
<sequence length="51" mass="5722">MTGVYDWVVSDPRKNKTLKGSAVFEYQVRQQADGKLVVIGENGKVLERITP</sequence>